<dbReference type="Proteomes" id="UP000198873">
    <property type="component" value="Unassembled WGS sequence"/>
</dbReference>
<evidence type="ECO:0000313" key="3">
    <source>
        <dbReference type="Proteomes" id="UP000198873"/>
    </source>
</evidence>
<accession>A0A1I6PKL5</accession>
<proteinExistence type="predicted"/>
<evidence type="ECO:0000313" key="2">
    <source>
        <dbReference type="EMBL" id="SFS40729.1"/>
    </source>
</evidence>
<dbReference type="Gene3D" id="3.40.50.720">
    <property type="entry name" value="NAD(P)-binding Rossmann-like Domain"/>
    <property type="match status" value="1"/>
</dbReference>
<name>A0A1I6PKL5_9ACTN</name>
<sequence>MIAVLGASGEVGRHAVAALARAGTGPLRLGARRPGAIGTEEAGPGARVMAVDATDPAALARFCAGSRLVLNCAGPSYLLKETVARAALAAGADYVDVLGDDPVAEALAAAGAPAAGRTAVLSAGTVPGLSVLVPRHVLALTGPGEAAATALTVHAGGLERATPTVAADILLSLTTGGVGGERFGHPLAAWRDGRREQRVLRTDESAEVPFYPDRVAVQPLLTAEIERLAAALPLERADWYNVFPGRRTRALFTALPTLPVDSPEQRAAVIDRVIRASEADLAGADPYYRMVFTLSAPTWSRTAVVRAGDSYRLTGAVAALTVRALLAGRIRPGLHFAGDVLDPGEVVAELARDGAAEVEVFATAAPGGAPAQLAFEDGAL</sequence>
<evidence type="ECO:0000259" key="1">
    <source>
        <dbReference type="Pfam" id="PF03435"/>
    </source>
</evidence>
<protein>
    <submittedName>
        <fullName evidence="2">Saccharopine dehydrogenase NADP binding domain-containing protein</fullName>
    </submittedName>
</protein>
<feature type="domain" description="Saccharopine dehydrogenase NADP binding" evidence="1">
    <location>
        <begin position="2"/>
        <end position="97"/>
    </location>
</feature>
<dbReference type="STRING" id="1176198.SAMN05444716_101573"/>
<keyword evidence="3" id="KW-1185">Reference proteome</keyword>
<organism evidence="2 3">
    <name type="scientific">Streptomyces harbinensis</name>
    <dbReference type="NCBI Taxonomy" id="1176198"/>
    <lineage>
        <taxon>Bacteria</taxon>
        <taxon>Bacillati</taxon>
        <taxon>Actinomycetota</taxon>
        <taxon>Actinomycetes</taxon>
        <taxon>Kitasatosporales</taxon>
        <taxon>Streptomycetaceae</taxon>
        <taxon>Streptomyces</taxon>
    </lineage>
</organism>
<dbReference type="AlphaFoldDB" id="A0A1I6PKL5"/>
<dbReference type="InterPro" id="IPR036291">
    <property type="entry name" value="NAD(P)-bd_dom_sf"/>
</dbReference>
<dbReference type="Pfam" id="PF03435">
    <property type="entry name" value="Sacchrp_dh_NADP"/>
    <property type="match status" value="1"/>
</dbReference>
<gene>
    <name evidence="2" type="ORF">SAMN05444716_101573</name>
</gene>
<dbReference type="PANTHER" id="PTHR43781">
    <property type="entry name" value="SACCHAROPINE DEHYDROGENASE"/>
    <property type="match status" value="1"/>
</dbReference>
<dbReference type="EMBL" id="FPAB01000001">
    <property type="protein sequence ID" value="SFS40729.1"/>
    <property type="molecule type" value="Genomic_DNA"/>
</dbReference>
<dbReference type="InterPro" id="IPR005097">
    <property type="entry name" value="Sacchrp_dh_NADP-bd"/>
</dbReference>
<dbReference type="SUPFAM" id="SSF51735">
    <property type="entry name" value="NAD(P)-binding Rossmann-fold domains"/>
    <property type="match status" value="1"/>
</dbReference>
<reference evidence="3" key="1">
    <citation type="submission" date="2016-10" db="EMBL/GenBank/DDBJ databases">
        <authorList>
            <person name="Varghese N."/>
            <person name="Submissions S."/>
        </authorList>
    </citation>
    <scope>NUCLEOTIDE SEQUENCE [LARGE SCALE GENOMIC DNA]</scope>
    <source>
        <strain evidence="3">CGMCC 4.7047</strain>
    </source>
</reference>
<dbReference type="RefSeq" id="WP_093842064.1">
    <property type="nucleotide sequence ID" value="NZ_CP054938.1"/>
</dbReference>
<dbReference type="PANTHER" id="PTHR43781:SF1">
    <property type="entry name" value="SACCHAROPINE DEHYDROGENASE"/>
    <property type="match status" value="1"/>
</dbReference>